<accession>A0A381E479</accession>
<dbReference type="GO" id="GO:0015254">
    <property type="term" value="F:glycerol channel activity"/>
    <property type="evidence" value="ECO:0007669"/>
    <property type="project" value="TreeGrafter"/>
</dbReference>
<dbReference type="PRINTS" id="PR00783">
    <property type="entry name" value="MINTRINSICP"/>
</dbReference>
<evidence type="ECO:0000256" key="5">
    <source>
        <dbReference type="ARBA" id="ARBA00022989"/>
    </source>
</evidence>
<evidence type="ECO:0000256" key="4">
    <source>
        <dbReference type="ARBA" id="ARBA00022692"/>
    </source>
</evidence>
<protein>
    <submittedName>
        <fullName evidence="9">Glyceroaquaporin</fullName>
    </submittedName>
</protein>
<keyword evidence="6 8" id="KW-0472">Membrane</keyword>
<dbReference type="GO" id="GO:0005886">
    <property type="term" value="C:plasma membrane"/>
    <property type="evidence" value="ECO:0007669"/>
    <property type="project" value="TreeGrafter"/>
</dbReference>
<dbReference type="PANTHER" id="PTHR43829">
    <property type="entry name" value="AQUAPORIN OR AQUAGLYCEROPORIN RELATED"/>
    <property type="match status" value="1"/>
</dbReference>
<feature type="transmembrane region" description="Helical" evidence="8">
    <location>
        <begin position="173"/>
        <end position="197"/>
    </location>
</feature>
<dbReference type="Gene3D" id="1.20.1080.10">
    <property type="entry name" value="Glycerol uptake facilitator protein"/>
    <property type="match status" value="1"/>
</dbReference>
<dbReference type="InterPro" id="IPR050363">
    <property type="entry name" value="MIP/Aquaporin"/>
</dbReference>
<feature type="transmembrane region" description="Helical" evidence="8">
    <location>
        <begin position="139"/>
        <end position="161"/>
    </location>
</feature>
<sequence>MNIFIAETIGTALLILLGNGVVAACCLKNTKSGPAGWMVITTAWAFAVYVGVIAATALGSGAHINPAVTLAFAVNGNIGWDVVPAYIGGQFLGAIIGALLVWIHYLDHFAVTLDEDAKRACFCTYPAMRNYPINFINELVGTFVLMITIFYIAGASVTLPGEAAATPVGLGSIGALPVAITVWAIGLSLGATTGYAINPARDLGPRIVLACVPLRTDPDWAYSWVPVLGPCAGGVLAAVVYQILQRLTA</sequence>
<dbReference type="Pfam" id="PF00230">
    <property type="entry name" value="MIP"/>
    <property type="match status" value="1"/>
</dbReference>
<evidence type="ECO:0000256" key="8">
    <source>
        <dbReference type="SAM" id="Phobius"/>
    </source>
</evidence>
<evidence type="ECO:0000256" key="6">
    <source>
        <dbReference type="ARBA" id="ARBA00023136"/>
    </source>
</evidence>
<dbReference type="OrthoDB" id="9807293at2"/>
<evidence type="ECO:0000256" key="3">
    <source>
        <dbReference type="ARBA" id="ARBA00022448"/>
    </source>
</evidence>
<dbReference type="PROSITE" id="PS00221">
    <property type="entry name" value="MIP"/>
    <property type="match status" value="1"/>
</dbReference>
<keyword evidence="3 7" id="KW-0813">Transport</keyword>
<dbReference type="PANTHER" id="PTHR43829:SF9">
    <property type="entry name" value="AQUAPORIN-9"/>
    <property type="match status" value="1"/>
</dbReference>
<evidence type="ECO:0000313" key="9">
    <source>
        <dbReference type="EMBL" id="SUX21145.1"/>
    </source>
</evidence>
<evidence type="ECO:0000256" key="2">
    <source>
        <dbReference type="ARBA" id="ARBA00006175"/>
    </source>
</evidence>
<feature type="transmembrane region" description="Helical" evidence="8">
    <location>
        <begin position="83"/>
        <end position="105"/>
    </location>
</feature>
<dbReference type="SUPFAM" id="SSF81338">
    <property type="entry name" value="Aquaporin-like"/>
    <property type="match status" value="1"/>
</dbReference>
<comment type="subcellular location">
    <subcellularLocation>
        <location evidence="1">Membrane</location>
        <topology evidence="1">Multi-pass membrane protein</topology>
    </subcellularLocation>
</comment>
<organism evidence="9 10">
    <name type="scientific">Cardiobacterium valvarum</name>
    <dbReference type="NCBI Taxonomy" id="194702"/>
    <lineage>
        <taxon>Bacteria</taxon>
        <taxon>Pseudomonadati</taxon>
        <taxon>Pseudomonadota</taxon>
        <taxon>Gammaproteobacteria</taxon>
        <taxon>Cardiobacteriales</taxon>
        <taxon>Cardiobacteriaceae</taxon>
        <taxon>Cardiobacterium</taxon>
    </lineage>
</organism>
<name>A0A381E479_9GAMM</name>
<dbReference type="EMBL" id="UFUW01000001">
    <property type="protein sequence ID" value="SUX21145.1"/>
    <property type="molecule type" value="Genomic_DNA"/>
</dbReference>
<evidence type="ECO:0000256" key="7">
    <source>
        <dbReference type="RuleBase" id="RU000477"/>
    </source>
</evidence>
<keyword evidence="4 7" id="KW-0812">Transmembrane</keyword>
<keyword evidence="5 8" id="KW-1133">Transmembrane helix</keyword>
<dbReference type="AlphaFoldDB" id="A0A381E479"/>
<feature type="transmembrane region" description="Helical" evidence="8">
    <location>
        <begin position="39"/>
        <end position="62"/>
    </location>
</feature>
<dbReference type="InterPro" id="IPR023271">
    <property type="entry name" value="Aquaporin-like"/>
</dbReference>
<reference evidence="9 10" key="1">
    <citation type="submission" date="2018-06" db="EMBL/GenBank/DDBJ databases">
        <authorList>
            <consortium name="Pathogen Informatics"/>
            <person name="Doyle S."/>
        </authorList>
    </citation>
    <scope>NUCLEOTIDE SEQUENCE [LARGE SCALE GENOMIC DNA]</scope>
    <source>
        <strain evidence="9 10">NCTC13294</strain>
    </source>
</reference>
<dbReference type="InterPro" id="IPR000425">
    <property type="entry name" value="MIP"/>
</dbReference>
<feature type="transmembrane region" description="Helical" evidence="8">
    <location>
        <begin position="222"/>
        <end position="244"/>
    </location>
</feature>
<keyword evidence="10" id="KW-1185">Reference proteome</keyword>
<dbReference type="InterPro" id="IPR022357">
    <property type="entry name" value="MIP_CS"/>
</dbReference>
<gene>
    <name evidence="9" type="primary">gla</name>
    <name evidence="9" type="ORF">NCTC13294_00922</name>
</gene>
<comment type="similarity">
    <text evidence="2 7">Belongs to the MIP/aquaporin (TC 1.A.8) family.</text>
</comment>
<evidence type="ECO:0000313" key="10">
    <source>
        <dbReference type="Proteomes" id="UP000254572"/>
    </source>
</evidence>
<dbReference type="RefSeq" id="WP_115611226.1">
    <property type="nucleotide sequence ID" value="NZ_JBHLZC010000001.1"/>
</dbReference>
<dbReference type="Proteomes" id="UP000254572">
    <property type="component" value="Unassembled WGS sequence"/>
</dbReference>
<proteinExistence type="inferred from homology"/>
<evidence type="ECO:0000256" key="1">
    <source>
        <dbReference type="ARBA" id="ARBA00004141"/>
    </source>
</evidence>